<name>A0A9Q1JLH6_9CARY</name>
<dbReference type="OrthoDB" id="1194593at2759"/>
<feature type="region of interest" description="Disordered" evidence="1">
    <location>
        <begin position="34"/>
        <end position="54"/>
    </location>
</feature>
<sequence>MASPPPPEREAYVTMDALRNFMAIVTNAITHQVSEQVGARRWDPTGAPYSGQRSNQRLPLRLTQPILGELPGLKSRNKLLSLGEGPPVGHPMLRRPPPMTAPPKLQNARKYCEFHEQCRHTTTECQELKKALHKLVAKGQIDRFLKRGSQFLRREQKPAQP</sequence>
<evidence type="ECO:0000313" key="3">
    <source>
        <dbReference type="Proteomes" id="UP001153076"/>
    </source>
</evidence>
<organism evidence="2 3">
    <name type="scientific">Carnegiea gigantea</name>
    <dbReference type="NCBI Taxonomy" id="171969"/>
    <lineage>
        <taxon>Eukaryota</taxon>
        <taxon>Viridiplantae</taxon>
        <taxon>Streptophyta</taxon>
        <taxon>Embryophyta</taxon>
        <taxon>Tracheophyta</taxon>
        <taxon>Spermatophyta</taxon>
        <taxon>Magnoliopsida</taxon>
        <taxon>eudicotyledons</taxon>
        <taxon>Gunneridae</taxon>
        <taxon>Pentapetalae</taxon>
        <taxon>Caryophyllales</taxon>
        <taxon>Cactineae</taxon>
        <taxon>Cactaceae</taxon>
        <taxon>Cactoideae</taxon>
        <taxon>Echinocereeae</taxon>
        <taxon>Carnegiea</taxon>
    </lineage>
</organism>
<proteinExistence type="predicted"/>
<reference evidence="2" key="1">
    <citation type="submission" date="2022-04" db="EMBL/GenBank/DDBJ databases">
        <title>Carnegiea gigantea Genome sequencing and assembly v2.</title>
        <authorList>
            <person name="Copetti D."/>
            <person name="Sanderson M.J."/>
            <person name="Burquez A."/>
            <person name="Wojciechowski M.F."/>
        </authorList>
    </citation>
    <scope>NUCLEOTIDE SEQUENCE</scope>
    <source>
        <strain evidence="2">SGP5-SGP5p</strain>
        <tissue evidence="2">Aerial part</tissue>
    </source>
</reference>
<evidence type="ECO:0000313" key="2">
    <source>
        <dbReference type="EMBL" id="KAJ8428104.1"/>
    </source>
</evidence>
<dbReference type="AlphaFoldDB" id="A0A9Q1JLH6"/>
<dbReference type="Proteomes" id="UP001153076">
    <property type="component" value="Unassembled WGS sequence"/>
</dbReference>
<keyword evidence="3" id="KW-1185">Reference proteome</keyword>
<comment type="caution">
    <text evidence="2">The sequence shown here is derived from an EMBL/GenBank/DDBJ whole genome shotgun (WGS) entry which is preliminary data.</text>
</comment>
<accession>A0A9Q1JLH6</accession>
<gene>
    <name evidence="2" type="ORF">Cgig2_025446</name>
</gene>
<evidence type="ECO:0000256" key="1">
    <source>
        <dbReference type="SAM" id="MobiDB-lite"/>
    </source>
</evidence>
<protein>
    <submittedName>
        <fullName evidence="2">Uncharacterized protein</fullName>
    </submittedName>
</protein>
<dbReference type="EMBL" id="JAKOGI010001050">
    <property type="protein sequence ID" value="KAJ8428104.1"/>
    <property type="molecule type" value="Genomic_DNA"/>
</dbReference>